<organism evidence="2 3">
    <name type="scientific">Cellulophaga geojensis KL-A</name>
    <dbReference type="NCBI Taxonomy" id="1328323"/>
    <lineage>
        <taxon>Bacteria</taxon>
        <taxon>Pseudomonadati</taxon>
        <taxon>Bacteroidota</taxon>
        <taxon>Flavobacteriia</taxon>
        <taxon>Flavobacteriales</taxon>
        <taxon>Flavobacteriaceae</taxon>
        <taxon>Cellulophaga</taxon>
    </lineage>
</organism>
<keyword evidence="3" id="KW-1185">Reference proteome</keyword>
<accession>A0ABP3B2T8</accession>
<comment type="caution">
    <text evidence="2">The sequence shown here is derived from an EMBL/GenBank/DDBJ whole genome shotgun (WGS) entry which is preliminary data.</text>
</comment>
<evidence type="ECO:0000313" key="3">
    <source>
        <dbReference type="Proteomes" id="UP000019275"/>
    </source>
</evidence>
<protein>
    <recommendedName>
        <fullName evidence="4">YcxB-like protein domain-containing protein</fullName>
    </recommendedName>
</protein>
<feature type="transmembrane region" description="Helical" evidence="1">
    <location>
        <begin position="39"/>
        <end position="57"/>
    </location>
</feature>
<dbReference type="RefSeq" id="WP_034647007.1">
    <property type="nucleotide sequence ID" value="NZ_ARZX01000030.1"/>
</dbReference>
<evidence type="ECO:0000313" key="2">
    <source>
        <dbReference type="EMBL" id="EWH10944.1"/>
    </source>
</evidence>
<dbReference type="Proteomes" id="UP000019275">
    <property type="component" value="Unassembled WGS sequence"/>
</dbReference>
<keyword evidence="1" id="KW-0472">Membrane</keyword>
<dbReference type="EMBL" id="ARZX01000030">
    <property type="protein sequence ID" value="EWH10944.1"/>
    <property type="molecule type" value="Genomic_DNA"/>
</dbReference>
<keyword evidence="1" id="KW-0812">Transmembrane</keyword>
<evidence type="ECO:0008006" key="4">
    <source>
        <dbReference type="Google" id="ProtNLM"/>
    </source>
</evidence>
<sequence>MKTPIIDNDIFSIRKLLFIIGSICFIAGVVSVSLDWRNFGSLLILGAILAFGMLYWINDKYKEYKKVYFKYLPKEKALEMLHYGSFKFTNDCLIYSNKNILQEINWTEILSYNLIDSVHIILLGRNDKEHNFIISETEMDKSDFQKVLEFIKERVKKTTYNTVYN</sequence>
<keyword evidence="1" id="KW-1133">Transmembrane helix</keyword>
<reference evidence="2 3" key="1">
    <citation type="journal article" date="2014" name="Genome Announc.">
        <title>Draft Genome Sequence of the Carrageenan-Degrading Bacterium Cellulophaga sp. Strain KL-A, Isolated from Decaying Marine Algae.</title>
        <authorList>
            <person name="Shan D."/>
            <person name="Ying J."/>
            <person name="Li X."/>
            <person name="Gao Z."/>
            <person name="Wei G."/>
            <person name="Shao Z."/>
        </authorList>
    </citation>
    <scope>NUCLEOTIDE SEQUENCE [LARGE SCALE GENOMIC DNA]</scope>
    <source>
        <strain evidence="2 3">KL-A</strain>
    </source>
</reference>
<feature type="transmembrane region" description="Helical" evidence="1">
    <location>
        <begin position="12"/>
        <end position="33"/>
    </location>
</feature>
<name>A0ABP3B2T8_9FLAO</name>
<proteinExistence type="predicted"/>
<gene>
    <name evidence="2" type="ORF">KLA_16085</name>
</gene>
<evidence type="ECO:0000256" key="1">
    <source>
        <dbReference type="SAM" id="Phobius"/>
    </source>
</evidence>